<evidence type="ECO:0000256" key="2">
    <source>
        <dbReference type="SAM" id="MobiDB-lite"/>
    </source>
</evidence>
<dbReference type="PATRIC" id="fig|699431.3.peg.3046"/>
<dbReference type="EMBL" id="LGUC01000001">
    <property type="protein sequence ID" value="KPN32221.1"/>
    <property type="molecule type" value="Genomic_DNA"/>
</dbReference>
<comment type="caution">
    <text evidence="4">The sequence shown here is derived from an EMBL/GenBank/DDBJ whole genome shotgun (WGS) entry which is preliminary data.</text>
</comment>
<dbReference type="InterPro" id="IPR003736">
    <property type="entry name" value="PAAI_dom"/>
</dbReference>
<dbReference type="Gene3D" id="3.10.129.10">
    <property type="entry name" value="Hotdog Thioesterase"/>
    <property type="match status" value="1"/>
</dbReference>
<dbReference type="Proteomes" id="UP000050535">
    <property type="component" value="Unassembled WGS sequence"/>
</dbReference>
<dbReference type="CDD" id="cd03443">
    <property type="entry name" value="PaaI_thioesterase"/>
    <property type="match status" value="1"/>
</dbReference>
<evidence type="ECO:0000313" key="5">
    <source>
        <dbReference type="Proteomes" id="UP000050535"/>
    </source>
</evidence>
<dbReference type="SUPFAM" id="SSF54637">
    <property type="entry name" value="Thioesterase/thiol ester dehydrase-isomerase"/>
    <property type="match status" value="1"/>
</dbReference>
<feature type="domain" description="Thioesterase" evidence="3">
    <location>
        <begin position="60"/>
        <end position="129"/>
    </location>
</feature>
<evidence type="ECO:0000256" key="1">
    <source>
        <dbReference type="ARBA" id="ARBA00022801"/>
    </source>
</evidence>
<dbReference type="PANTHER" id="PTHR43240:SF20">
    <property type="entry name" value="MEDIUM_LONG-CHAIN ACYL-COA THIOESTERASE YIGI"/>
    <property type="match status" value="1"/>
</dbReference>
<proteinExistence type="predicted"/>
<dbReference type="PANTHER" id="PTHR43240">
    <property type="entry name" value="1,4-DIHYDROXY-2-NAPHTHOYL-COA THIOESTERASE 1"/>
    <property type="match status" value="1"/>
</dbReference>
<feature type="region of interest" description="Disordered" evidence="2">
    <location>
        <begin position="129"/>
        <end position="163"/>
    </location>
</feature>
<dbReference type="OrthoDB" id="202321at2157"/>
<sequence length="163" mass="17148">MADDLPPLPDGAADFIRYAIEEDHGYLSWLGTEVAAVEPGRIELTIPFDEKLTNPASKPTIHGGVAATLVDTAGGLALRLAAEDPLATDVATVSLNVNYLRRATGDLHACADVIRAGTTIGVSRVDVTSTVPEHGDDDRDWGVDEGRNGSWRRVSPPTGCSGS</sequence>
<dbReference type="AlphaFoldDB" id="A0A0P7GS46"/>
<dbReference type="GO" id="GO:0016787">
    <property type="term" value="F:hydrolase activity"/>
    <property type="evidence" value="ECO:0007669"/>
    <property type="project" value="UniProtKB-KW"/>
</dbReference>
<dbReference type="NCBIfam" id="TIGR00369">
    <property type="entry name" value="unchar_dom_1"/>
    <property type="match status" value="1"/>
</dbReference>
<evidence type="ECO:0000259" key="3">
    <source>
        <dbReference type="Pfam" id="PF03061"/>
    </source>
</evidence>
<accession>A0A0P7GS46</accession>
<evidence type="ECO:0000313" key="4">
    <source>
        <dbReference type="EMBL" id="KPN32221.1"/>
    </source>
</evidence>
<dbReference type="RefSeq" id="WP_189319167.1">
    <property type="nucleotide sequence ID" value="NZ_LGUC01000001.1"/>
</dbReference>
<dbReference type="STRING" id="699431.SY89_02985"/>
<organism evidence="4 5">
    <name type="scientific">Halolamina pelagica</name>
    <dbReference type="NCBI Taxonomy" id="699431"/>
    <lineage>
        <taxon>Archaea</taxon>
        <taxon>Methanobacteriati</taxon>
        <taxon>Methanobacteriota</taxon>
        <taxon>Stenosarchaea group</taxon>
        <taxon>Halobacteria</taxon>
        <taxon>Halobacteriales</taxon>
        <taxon>Haloferacaceae</taxon>
    </lineage>
</organism>
<feature type="compositionally biased region" description="Basic and acidic residues" evidence="2">
    <location>
        <begin position="133"/>
        <end position="147"/>
    </location>
</feature>
<dbReference type="Pfam" id="PF03061">
    <property type="entry name" value="4HBT"/>
    <property type="match status" value="1"/>
</dbReference>
<gene>
    <name evidence="4" type="ORF">SY89_02985</name>
</gene>
<name>A0A0P7GS46_9EURY</name>
<keyword evidence="5" id="KW-1185">Reference proteome</keyword>
<reference evidence="5" key="1">
    <citation type="submission" date="2013-11" db="EMBL/GenBank/DDBJ databases">
        <authorList>
            <person name="Hoang H.T."/>
            <person name="Killian M.L."/>
            <person name="Madson D.M."/>
            <person name="Arruda P.H.E."/>
            <person name="Sun D."/>
            <person name="Schwartz K.J."/>
            <person name="Yoon K."/>
        </authorList>
    </citation>
    <scope>NUCLEOTIDE SEQUENCE [LARGE SCALE GENOMIC DNA]</scope>
    <source>
        <strain evidence="5">CDK2</strain>
    </source>
</reference>
<dbReference type="InterPro" id="IPR006683">
    <property type="entry name" value="Thioestr_dom"/>
</dbReference>
<protein>
    <recommendedName>
        <fullName evidence="3">Thioesterase domain-containing protein</fullName>
    </recommendedName>
</protein>
<keyword evidence="1" id="KW-0378">Hydrolase</keyword>
<dbReference type="InterPro" id="IPR029069">
    <property type="entry name" value="HotDog_dom_sf"/>
</dbReference>